<accession>A0A7T4PGT7</accession>
<proteinExistence type="predicted"/>
<gene>
    <name evidence="2" type="ORF">I8755_17425</name>
</gene>
<dbReference type="PROSITE" id="PS51186">
    <property type="entry name" value="GNAT"/>
    <property type="match status" value="1"/>
</dbReference>
<sequence>MLLMGGDRVDEAVAHAATVLRAVADRDWGVPSGGLEWSCRETAEHAASCLVAYAGQLTGRAAGGWVPFEASLDEGSGPEDAIRVIEATAGILASVVRTTPRGVRAHHPYPCGSADAAGFAAMGVAEILLHTHDIASALGTGAEPPAALTEAVLAHLFPDVSPAASGAGPWQVLLWATGRGELPGRARRTSWKWRNAASLDAGPLALREITPAAAADLAEGGTGGLTWIEGGPYEGTRTAAGMVVKGYASGAHRPEFGVYALVRTADEVTVGAMGFHGPPDDEGRVEVGYDLAEAARGRGHATVALRALADWALARADVTSLLALVEPGNLPSQAVLARVGFTPLPPRGPNLAYGLR</sequence>
<dbReference type="GO" id="GO:0008999">
    <property type="term" value="F:protein-N-terminal-alanine acetyltransferase activity"/>
    <property type="evidence" value="ECO:0007669"/>
    <property type="project" value="TreeGrafter"/>
</dbReference>
<dbReference type="GO" id="GO:0005737">
    <property type="term" value="C:cytoplasm"/>
    <property type="evidence" value="ECO:0007669"/>
    <property type="project" value="TreeGrafter"/>
</dbReference>
<dbReference type="PANTHER" id="PTHR43441">
    <property type="entry name" value="RIBOSOMAL-PROTEIN-SERINE ACETYLTRANSFERASE"/>
    <property type="match status" value="1"/>
</dbReference>
<dbReference type="InterPro" id="IPR034660">
    <property type="entry name" value="DinB/YfiT-like"/>
</dbReference>
<name>A0A7T4PGT7_9ACTN</name>
<dbReference type="Gene3D" id="3.40.630.30">
    <property type="match status" value="1"/>
</dbReference>
<dbReference type="Gene3D" id="1.20.120.450">
    <property type="entry name" value="dinb family like domain"/>
    <property type="match status" value="1"/>
</dbReference>
<dbReference type="EMBL" id="CP065959">
    <property type="protein sequence ID" value="QQC89997.1"/>
    <property type="molecule type" value="Genomic_DNA"/>
</dbReference>
<dbReference type="Proteomes" id="UP000596130">
    <property type="component" value="Chromosome"/>
</dbReference>
<dbReference type="InterPro" id="IPR051908">
    <property type="entry name" value="Ribosomal_N-acetyltransferase"/>
</dbReference>
<dbReference type="InterPro" id="IPR000182">
    <property type="entry name" value="GNAT_dom"/>
</dbReference>
<evidence type="ECO:0000259" key="1">
    <source>
        <dbReference type="PROSITE" id="PS51186"/>
    </source>
</evidence>
<dbReference type="SUPFAM" id="SSF55729">
    <property type="entry name" value="Acyl-CoA N-acyltransferases (Nat)"/>
    <property type="match status" value="1"/>
</dbReference>
<feature type="domain" description="N-acetyltransferase" evidence="1">
    <location>
        <begin position="204"/>
        <end position="356"/>
    </location>
</feature>
<dbReference type="InterPro" id="IPR016181">
    <property type="entry name" value="Acyl_CoA_acyltransferase"/>
</dbReference>
<dbReference type="RefSeq" id="WP_198503002.1">
    <property type="nucleotide sequence ID" value="NZ_CP065959.1"/>
</dbReference>
<evidence type="ECO:0000313" key="2">
    <source>
        <dbReference type="EMBL" id="QQC89997.1"/>
    </source>
</evidence>
<organism evidence="2 3">
    <name type="scientific">Streptomyces alfalfae</name>
    <dbReference type="NCBI Taxonomy" id="1642299"/>
    <lineage>
        <taxon>Bacteria</taxon>
        <taxon>Bacillati</taxon>
        <taxon>Actinomycetota</taxon>
        <taxon>Actinomycetes</taxon>
        <taxon>Kitasatosporales</taxon>
        <taxon>Streptomycetaceae</taxon>
        <taxon>Streptomyces</taxon>
    </lineage>
</organism>
<dbReference type="Pfam" id="PF13302">
    <property type="entry name" value="Acetyltransf_3"/>
    <property type="match status" value="1"/>
</dbReference>
<dbReference type="AlphaFoldDB" id="A0A7T4PGT7"/>
<protein>
    <submittedName>
        <fullName evidence="2">GNAT family N-acetyltransferase</fullName>
    </submittedName>
</protein>
<evidence type="ECO:0000313" key="3">
    <source>
        <dbReference type="Proteomes" id="UP000596130"/>
    </source>
</evidence>
<reference evidence="2 3" key="1">
    <citation type="submission" date="2020-12" db="EMBL/GenBank/DDBJ databases">
        <title>Identification and biosynthesis of polyene macrolides produced by Streptomyces alfalfae Men-myco-93-63.</title>
        <authorList>
            <person name="Liu D."/>
            <person name="Li Y."/>
            <person name="Liu L."/>
            <person name="Han X."/>
            <person name="Shen F."/>
        </authorList>
    </citation>
    <scope>NUCLEOTIDE SEQUENCE [LARGE SCALE GENOMIC DNA]</scope>
    <source>
        <strain evidence="2 3">Men-myco-93-63</strain>
    </source>
</reference>
<dbReference type="GO" id="GO:1990189">
    <property type="term" value="F:protein N-terminal-serine acetyltransferase activity"/>
    <property type="evidence" value="ECO:0007669"/>
    <property type="project" value="TreeGrafter"/>
</dbReference>
<dbReference type="SUPFAM" id="SSF109854">
    <property type="entry name" value="DinB/YfiT-like putative metalloenzymes"/>
    <property type="match status" value="1"/>
</dbReference>
<keyword evidence="2" id="KW-0808">Transferase</keyword>
<dbReference type="PANTHER" id="PTHR43441:SF6">
    <property type="entry name" value="N-ACETYLTRANSFERASE DOMAIN-CONTAINING PROTEIN"/>
    <property type="match status" value="1"/>
</dbReference>